<evidence type="ECO:0000313" key="2">
    <source>
        <dbReference type="Proteomes" id="UP000564573"/>
    </source>
</evidence>
<sequence>MILHICPEADWAAVPGDGEYRPASLDDVGFVHCSDFGTVQFPAERVFAGRTDLILLVIDPARLDVPLRWEPADPPEPGAPWFPHVYGPIPAAAVTRTCAFPPELDGTFRLPKALHEYPA</sequence>
<name>A0A839XIH4_9PSEU</name>
<reference evidence="1 2" key="1">
    <citation type="submission" date="2020-08" db="EMBL/GenBank/DDBJ databases">
        <title>Sequencing the genomes of 1000 actinobacteria strains.</title>
        <authorList>
            <person name="Klenk H.-P."/>
        </authorList>
    </citation>
    <scope>NUCLEOTIDE SEQUENCE [LARGE SCALE GENOMIC DNA]</scope>
    <source>
        <strain evidence="1 2">DSM 45267</strain>
    </source>
</reference>
<keyword evidence="2" id="KW-1185">Reference proteome</keyword>
<dbReference type="RefSeq" id="WP_183780613.1">
    <property type="nucleotide sequence ID" value="NZ_JACIBS010000001.1"/>
</dbReference>
<gene>
    <name evidence="1" type="ORF">FB384_001465</name>
</gene>
<dbReference type="EMBL" id="JACIBS010000001">
    <property type="protein sequence ID" value="MBB3662561.1"/>
    <property type="molecule type" value="Genomic_DNA"/>
</dbReference>
<dbReference type="InterPro" id="IPR009297">
    <property type="entry name" value="DUF952"/>
</dbReference>
<organism evidence="1 2">
    <name type="scientific">Prauserella sediminis</name>
    <dbReference type="NCBI Taxonomy" id="577680"/>
    <lineage>
        <taxon>Bacteria</taxon>
        <taxon>Bacillati</taxon>
        <taxon>Actinomycetota</taxon>
        <taxon>Actinomycetes</taxon>
        <taxon>Pseudonocardiales</taxon>
        <taxon>Pseudonocardiaceae</taxon>
        <taxon>Prauserella</taxon>
        <taxon>Prauserella salsuginis group</taxon>
    </lineage>
</organism>
<dbReference type="Pfam" id="PF06108">
    <property type="entry name" value="DUF952"/>
    <property type="match status" value="1"/>
</dbReference>
<protein>
    <submittedName>
        <fullName evidence="1">Uncharacterized protein (DUF952 family)</fullName>
    </submittedName>
</protein>
<comment type="caution">
    <text evidence="1">The sequence shown here is derived from an EMBL/GenBank/DDBJ whole genome shotgun (WGS) entry which is preliminary data.</text>
</comment>
<proteinExistence type="predicted"/>
<dbReference type="AlphaFoldDB" id="A0A839XIH4"/>
<dbReference type="Gene3D" id="3.20.170.20">
    <property type="entry name" value="Protein of unknown function DUF952"/>
    <property type="match status" value="1"/>
</dbReference>
<dbReference type="SUPFAM" id="SSF56399">
    <property type="entry name" value="ADP-ribosylation"/>
    <property type="match status" value="1"/>
</dbReference>
<accession>A0A839XIH4</accession>
<dbReference type="PANTHER" id="PTHR34129">
    <property type="entry name" value="BLR1139 PROTEIN"/>
    <property type="match status" value="1"/>
</dbReference>
<dbReference type="PANTHER" id="PTHR34129:SF1">
    <property type="entry name" value="DUF952 DOMAIN-CONTAINING PROTEIN"/>
    <property type="match status" value="1"/>
</dbReference>
<dbReference type="Proteomes" id="UP000564573">
    <property type="component" value="Unassembled WGS sequence"/>
</dbReference>
<evidence type="ECO:0000313" key="1">
    <source>
        <dbReference type="EMBL" id="MBB3662561.1"/>
    </source>
</evidence>